<evidence type="ECO:0000313" key="2">
    <source>
        <dbReference type="EMBL" id="CAA2139236.1"/>
    </source>
</evidence>
<organism evidence="2">
    <name type="scientific">Methylobacterium bullatum</name>
    <dbReference type="NCBI Taxonomy" id="570505"/>
    <lineage>
        <taxon>Bacteria</taxon>
        <taxon>Pseudomonadati</taxon>
        <taxon>Pseudomonadota</taxon>
        <taxon>Alphaproteobacteria</taxon>
        <taxon>Hyphomicrobiales</taxon>
        <taxon>Methylobacteriaceae</taxon>
        <taxon>Methylobacterium</taxon>
    </lineage>
</organism>
<keyword evidence="2" id="KW-0614">Plasmid</keyword>
<feature type="domain" description="HNH" evidence="1">
    <location>
        <begin position="104"/>
        <end position="147"/>
    </location>
</feature>
<geneLocation type="plasmid" evidence="2">
    <name>1</name>
</geneLocation>
<dbReference type="GO" id="GO:0008270">
    <property type="term" value="F:zinc ion binding"/>
    <property type="evidence" value="ECO:0007669"/>
    <property type="project" value="InterPro"/>
</dbReference>
<dbReference type="GO" id="GO:0003676">
    <property type="term" value="F:nucleic acid binding"/>
    <property type="evidence" value="ECO:0007669"/>
    <property type="project" value="InterPro"/>
</dbReference>
<proteinExistence type="predicted"/>
<sequence>MKSIPLPKISVQTIATACSQSIADVSLSQRLAGVIPALVKAEADYVTSGKAGTLYNIKKSVAISGVVSVSEMSRVYKGTFSRKGSIVRSTYYDYLKLQSPHGICPSCSQRVVSTLDHYLPKSKHPLYSITPANLVPSCSDCNKTKSSKQAKSADQQILHPYFDDVEGEIWLKAQVVTGSPPGLVFFADPPANWSSVKAGRVRRHFSELQLAELYVANGGRLISDIGHRLNKLFAEAGGDAVKNHLEEEAISRLKKAKNSWQIAAYLALSQSAYFCSYRHR</sequence>
<dbReference type="EMBL" id="LR743510">
    <property type="protein sequence ID" value="CAA2139236.1"/>
    <property type="molecule type" value="Genomic_DNA"/>
</dbReference>
<dbReference type="AlphaFoldDB" id="A0A679JW97"/>
<gene>
    <name evidence="2" type="ORF">MBLL_01523</name>
</gene>
<dbReference type="Gene3D" id="1.10.30.50">
    <property type="match status" value="1"/>
</dbReference>
<evidence type="ECO:0000259" key="1">
    <source>
        <dbReference type="Pfam" id="PF01844"/>
    </source>
</evidence>
<dbReference type="GO" id="GO:0004519">
    <property type="term" value="F:endonuclease activity"/>
    <property type="evidence" value="ECO:0007669"/>
    <property type="project" value="InterPro"/>
</dbReference>
<dbReference type="InterPro" id="IPR002711">
    <property type="entry name" value="HNH"/>
</dbReference>
<dbReference type="CDD" id="cd00085">
    <property type="entry name" value="HNHc"/>
    <property type="match status" value="1"/>
</dbReference>
<reference evidence="2" key="1">
    <citation type="submission" date="2019-12" db="EMBL/GenBank/DDBJ databases">
        <authorList>
            <person name="Cremers G."/>
        </authorList>
    </citation>
    <scope>NUCLEOTIDE SEQUENCE</scope>
    <source>
        <strain evidence="2">Mbul2</strain>
        <plasmid evidence="2">1</plasmid>
    </source>
</reference>
<dbReference type="InterPro" id="IPR003615">
    <property type="entry name" value="HNH_nuc"/>
</dbReference>
<accession>A0A679JW97</accession>
<name>A0A679JW97_9HYPH</name>
<dbReference type="Pfam" id="PF01844">
    <property type="entry name" value="HNH"/>
    <property type="match status" value="1"/>
</dbReference>
<protein>
    <recommendedName>
        <fullName evidence="1">HNH domain-containing protein</fullName>
    </recommendedName>
</protein>
<dbReference type="RefSeq" id="WP_339160122.1">
    <property type="nucleotide sequence ID" value="NZ_LR743510.1"/>
</dbReference>